<dbReference type="PANTHER" id="PTHR47235:SF1">
    <property type="entry name" value="BLR6548 PROTEIN"/>
    <property type="match status" value="1"/>
</dbReference>
<organism evidence="5 6">
    <name type="scientific">Bradyrhizobium nitroreducens</name>
    <dbReference type="NCBI Taxonomy" id="709803"/>
    <lineage>
        <taxon>Bacteria</taxon>
        <taxon>Pseudomonadati</taxon>
        <taxon>Pseudomonadota</taxon>
        <taxon>Alphaproteobacteria</taxon>
        <taxon>Hyphomicrobiales</taxon>
        <taxon>Nitrobacteraceae</taxon>
        <taxon>Bradyrhizobium</taxon>
    </lineage>
</organism>
<dbReference type="Pfam" id="PF13458">
    <property type="entry name" value="Peripla_BP_6"/>
    <property type="match status" value="1"/>
</dbReference>
<evidence type="ECO:0000313" key="5">
    <source>
        <dbReference type="EMBL" id="PIT03906.1"/>
    </source>
</evidence>
<accession>A0A2M6UH04</accession>
<dbReference type="SUPFAM" id="SSF53822">
    <property type="entry name" value="Periplasmic binding protein-like I"/>
    <property type="match status" value="1"/>
</dbReference>
<feature type="domain" description="Leucine-binding protein" evidence="4">
    <location>
        <begin position="35"/>
        <end position="359"/>
    </location>
</feature>
<keyword evidence="2 3" id="KW-0732">Signal</keyword>
<evidence type="ECO:0000256" key="3">
    <source>
        <dbReference type="SAM" id="SignalP"/>
    </source>
</evidence>
<comment type="similarity">
    <text evidence="1">Belongs to the leucine-binding protein family.</text>
</comment>
<dbReference type="PANTHER" id="PTHR47235">
    <property type="entry name" value="BLR6548 PROTEIN"/>
    <property type="match status" value="1"/>
</dbReference>
<dbReference type="CDD" id="cd06343">
    <property type="entry name" value="PBP1_ABC_ligand_binding-like"/>
    <property type="match status" value="1"/>
</dbReference>
<evidence type="ECO:0000259" key="4">
    <source>
        <dbReference type="Pfam" id="PF13458"/>
    </source>
</evidence>
<dbReference type="Gene3D" id="3.40.50.2300">
    <property type="match status" value="2"/>
</dbReference>
<reference evidence="5 6" key="1">
    <citation type="submission" date="2015-06" db="EMBL/GenBank/DDBJ databases">
        <title>Comparative genome analysis of nirS-carrying Bradyrhizobium sp. strains.</title>
        <authorList>
            <person name="Ishii S."/>
            <person name="Jang J."/>
            <person name="Nishizawa T."/>
            <person name="Senoo K."/>
        </authorList>
    </citation>
    <scope>NUCLEOTIDE SEQUENCE [LARGE SCALE GENOMIC DNA]</scope>
    <source>
        <strain evidence="5 6">TSA1</strain>
    </source>
</reference>
<name>A0A2M6UH04_9BRAD</name>
<dbReference type="InterPro" id="IPR028082">
    <property type="entry name" value="Peripla_BP_I"/>
</dbReference>
<protein>
    <submittedName>
        <fullName evidence="5">Branched-chain amino acid ABC transporter substrate-binding protein</fullName>
    </submittedName>
</protein>
<proteinExistence type="inferred from homology"/>
<evidence type="ECO:0000313" key="6">
    <source>
        <dbReference type="Proteomes" id="UP000228930"/>
    </source>
</evidence>
<feature type="chain" id="PRO_5014992880" evidence="3">
    <location>
        <begin position="17"/>
        <end position="402"/>
    </location>
</feature>
<evidence type="ECO:0000256" key="1">
    <source>
        <dbReference type="ARBA" id="ARBA00010062"/>
    </source>
</evidence>
<dbReference type="EMBL" id="LFJC01000003">
    <property type="protein sequence ID" value="PIT03906.1"/>
    <property type="molecule type" value="Genomic_DNA"/>
</dbReference>
<dbReference type="InterPro" id="IPR028081">
    <property type="entry name" value="Leu-bd"/>
</dbReference>
<evidence type="ECO:0000256" key="2">
    <source>
        <dbReference type="ARBA" id="ARBA00022729"/>
    </source>
</evidence>
<sequence length="402" mass="43790">MRVFGFVFFLAGALLAAVDVSQAQKQYGPGVSDTEIKIGQNAPFSGPGSSYGFQYRVMAAYLDALNARGGVNGRRILLIQKDDGYSPPKTAEVIRQLVENEDVLAIVGSFGTPTNAAIQKYLNLKKVPHLLIQSGASRWNDPEHFPWTTPYSPFYVGEGRAIGHFLLEEYGGKKIGALYQADDVGRDFMKGLREGLKAEAPTMIVKEANYQATDPTIDSQIVALKSAATDIVFLAAQNRFAAQAIRKIAELGWKPQIISTSIANSVKEVLVPAGEAASTGLISTTSYKTPSDPALRSDAGVQEYLSFLSKAFPGHDPDDIAAIRGFSVMEAAAEILRRCGDNLTRENVLKQATNLRGLRLSLLMEGVTIQTAPGDYSAIRQIQLIRFDGEKWVKLRELIDDE</sequence>
<keyword evidence="6" id="KW-1185">Reference proteome</keyword>
<gene>
    <name evidence="5" type="ORF">TSA1_26380</name>
</gene>
<comment type="caution">
    <text evidence="5">The sequence shown here is derived from an EMBL/GenBank/DDBJ whole genome shotgun (WGS) entry which is preliminary data.</text>
</comment>
<dbReference type="RefSeq" id="WP_100179032.1">
    <property type="nucleotide sequence ID" value="NZ_LFJC01000003.1"/>
</dbReference>
<feature type="signal peptide" evidence="3">
    <location>
        <begin position="1"/>
        <end position="16"/>
    </location>
</feature>
<dbReference type="AlphaFoldDB" id="A0A2M6UH04"/>
<dbReference type="Proteomes" id="UP000228930">
    <property type="component" value="Unassembled WGS sequence"/>
</dbReference>